<dbReference type="PRINTS" id="PR00853">
    <property type="entry name" value="XPGRADSUPER"/>
</dbReference>
<reference evidence="3 4" key="1">
    <citation type="journal article" date="2024" name="Front Chem Biol">
        <title>Unveiling the potential of Daldinia eschscholtzii MFLUCC 19-0629 through bioactivity and bioinformatics studies for enhanced sustainable agriculture production.</title>
        <authorList>
            <person name="Brooks S."/>
            <person name="Weaver J.A."/>
            <person name="Klomchit A."/>
            <person name="Alharthi S.A."/>
            <person name="Onlamun T."/>
            <person name="Nurani R."/>
            <person name="Vong T.K."/>
            <person name="Alberti F."/>
            <person name="Greco C."/>
        </authorList>
    </citation>
    <scope>NUCLEOTIDE SEQUENCE [LARGE SCALE GENOMIC DNA]</scope>
    <source>
        <strain evidence="3">MFLUCC 19-0629</strain>
    </source>
</reference>
<gene>
    <name evidence="3" type="ORF">Daesc_002767</name>
</gene>
<dbReference type="Gene3D" id="1.10.150.20">
    <property type="entry name" value="5' to 3' exonuclease, C-terminal subdomain"/>
    <property type="match status" value="1"/>
</dbReference>
<dbReference type="Pfam" id="PF00867">
    <property type="entry name" value="XPG_I"/>
    <property type="match status" value="1"/>
</dbReference>
<dbReference type="InterPro" id="IPR006086">
    <property type="entry name" value="XPG-I_dom"/>
</dbReference>
<dbReference type="InterPro" id="IPR029060">
    <property type="entry name" value="PIN-like_dom_sf"/>
</dbReference>
<organism evidence="3 4">
    <name type="scientific">Daldinia eschscholtzii</name>
    <dbReference type="NCBI Taxonomy" id="292717"/>
    <lineage>
        <taxon>Eukaryota</taxon>
        <taxon>Fungi</taxon>
        <taxon>Dikarya</taxon>
        <taxon>Ascomycota</taxon>
        <taxon>Pezizomycotina</taxon>
        <taxon>Sordariomycetes</taxon>
        <taxon>Xylariomycetidae</taxon>
        <taxon>Xylariales</taxon>
        <taxon>Hypoxylaceae</taxon>
        <taxon>Daldinia</taxon>
    </lineage>
</organism>
<dbReference type="SMART" id="SM00484">
    <property type="entry name" value="XPGI"/>
    <property type="match status" value="1"/>
</dbReference>
<dbReference type="EMBL" id="JBANMG010000003">
    <property type="protein sequence ID" value="KAK6955136.1"/>
    <property type="molecule type" value="Genomic_DNA"/>
</dbReference>
<dbReference type="SUPFAM" id="SSF88723">
    <property type="entry name" value="PIN domain-like"/>
    <property type="match status" value="1"/>
</dbReference>
<dbReference type="GO" id="GO:0017108">
    <property type="term" value="F:5'-flap endonuclease activity"/>
    <property type="evidence" value="ECO:0007669"/>
    <property type="project" value="TreeGrafter"/>
</dbReference>
<feature type="domain" description="XPG-I" evidence="2">
    <location>
        <begin position="117"/>
        <end position="192"/>
    </location>
</feature>
<proteinExistence type="predicted"/>
<dbReference type="Proteomes" id="UP001369815">
    <property type="component" value="Unassembled WGS sequence"/>
</dbReference>
<evidence type="ECO:0000259" key="2">
    <source>
        <dbReference type="SMART" id="SM00484"/>
    </source>
</evidence>
<dbReference type="SUPFAM" id="SSF47807">
    <property type="entry name" value="5' to 3' exonuclease, C-terminal subdomain"/>
    <property type="match status" value="1"/>
</dbReference>
<feature type="region of interest" description="Disordered" evidence="1">
    <location>
        <begin position="448"/>
        <end position="518"/>
    </location>
</feature>
<dbReference type="CDD" id="cd09870">
    <property type="entry name" value="PIN_YEN1"/>
    <property type="match status" value="1"/>
</dbReference>
<evidence type="ECO:0000313" key="4">
    <source>
        <dbReference type="Proteomes" id="UP001369815"/>
    </source>
</evidence>
<dbReference type="PANTHER" id="PTHR11081:SF62">
    <property type="entry name" value="XPG-I DOMAIN-CONTAINING PROTEIN"/>
    <property type="match status" value="1"/>
</dbReference>
<dbReference type="InterPro" id="IPR006084">
    <property type="entry name" value="XPG/Rad2"/>
</dbReference>
<dbReference type="PANTHER" id="PTHR11081">
    <property type="entry name" value="FLAP ENDONUCLEASE FAMILY MEMBER"/>
    <property type="match status" value="1"/>
</dbReference>
<keyword evidence="4" id="KW-1185">Reference proteome</keyword>
<sequence>MGLKRFSLRDRAVGQTRSIAEWSSEYFKIHGRPLRIAIDQANWWFKNVTKEKEAEIQRKSPGSHPKELRIMERICYLLRMNVQLTFVFDGPNKPWKRRPAGQDYSESNVALLKQLLYHLGVPYHQAPGEAEAECAKMQSLGIVDAVWTEDSDVFMFGCTTMVQFHKPEGSEFKSEDTVIVYSAESIAQRSGLTKEGLLAYAILVGCDYADGLQKIGLSTILTMAKHPKFQEMAVILANSVSNRHRELSKWRAMLFRIVKDIFPNRNFTVPPKSFPRTKILENCSCPKVSSDETLRCLLSTWFRPFGPDLSVRCDFLLSHFHSRKPITWPIEYLVPIELNNRLRERAQDLHVNSFDFGITEKTTNRVTQKTTLAVDPVLVIPEFLDIFKSDPLTGSPYEFKKVNATLLDCVVRLGLPHLVEQPTESVSRGRPKKSAIWHLPIRVRKELPGSKFDSSRDPSGQTRLSTIKITESPDENSNCRNLGSNGKLEKSSTSGTGLPNTITSHKRTSNKRPIPFLSRESGEDQDLIGIENSVPHKRQKTDVSPITNAEVTDLTMLEPINYL</sequence>
<evidence type="ECO:0000256" key="1">
    <source>
        <dbReference type="SAM" id="MobiDB-lite"/>
    </source>
</evidence>
<dbReference type="AlphaFoldDB" id="A0AAX6MRJ3"/>
<feature type="compositionally biased region" description="Polar residues" evidence="1">
    <location>
        <begin position="491"/>
        <end position="503"/>
    </location>
</feature>
<dbReference type="GO" id="GO:0006281">
    <property type="term" value="P:DNA repair"/>
    <property type="evidence" value="ECO:0007669"/>
    <property type="project" value="UniProtKB-ARBA"/>
</dbReference>
<evidence type="ECO:0000313" key="3">
    <source>
        <dbReference type="EMBL" id="KAK6955136.1"/>
    </source>
</evidence>
<dbReference type="InterPro" id="IPR036279">
    <property type="entry name" value="5-3_exonuclease_C_sf"/>
</dbReference>
<dbReference type="Gene3D" id="3.40.50.1010">
    <property type="entry name" value="5'-nuclease"/>
    <property type="match status" value="2"/>
</dbReference>
<dbReference type="CDD" id="cd09900">
    <property type="entry name" value="H3TH_XPG-like"/>
    <property type="match status" value="1"/>
</dbReference>
<name>A0AAX6MRJ3_9PEZI</name>
<comment type="caution">
    <text evidence="3">The sequence shown here is derived from an EMBL/GenBank/DDBJ whole genome shotgun (WGS) entry which is preliminary data.</text>
</comment>
<accession>A0AAX6MRJ3</accession>
<protein>
    <recommendedName>
        <fullName evidence="2">XPG-I domain-containing protein</fullName>
    </recommendedName>
</protein>
<feature type="compositionally biased region" description="Polar residues" evidence="1">
    <location>
        <begin position="457"/>
        <end position="484"/>
    </location>
</feature>